<gene>
    <name evidence="13" type="ORF">JFN94_18635</name>
</gene>
<evidence type="ECO:0000256" key="3">
    <source>
        <dbReference type="ARBA" id="ARBA00022448"/>
    </source>
</evidence>
<dbReference type="GO" id="GO:0015288">
    <property type="term" value="F:porin activity"/>
    <property type="evidence" value="ECO:0007669"/>
    <property type="project" value="UniProtKB-KW"/>
</dbReference>
<evidence type="ECO:0000256" key="10">
    <source>
        <dbReference type="ARBA" id="ARBA00023237"/>
    </source>
</evidence>
<feature type="signal peptide" evidence="11">
    <location>
        <begin position="1"/>
        <end position="22"/>
    </location>
</feature>
<evidence type="ECO:0000256" key="2">
    <source>
        <dbReference type="ARBA" id="ARBA00011233"/>
    </source>
</evidence>
<evidence type="ECO:0000256" key="4">
    <source>
        <dbReference type="ARBA" id="ARBA00022452"/>
    </source>
</evidence>
<dbReference type="Proteomes" id="UP000596205">
    <property type="component" value="Chromosome 2"/>
</dbReference>
<accession>A0A7T6VL69</accession>
<dbReference type="EMBL" id="CP066770">
    <property type="protein sequence ID" value="QQK05909.1"/>
    <property type="molecule type" value="Genomic_DNA"/>
</dbReference>
<dbReference type="CDD" id="cd00342">
    <property type="entry name" value="gram_neg_porins"/>
    <property type="match status" value="1"/>
</dbReference>
<sequence>MKVTGKQAFCLALGSLCAPAFAQSSVQIYGLLDAGISWVSNQGGHSVTKFDDGINGPTFIGLRGNDDLGGGVRALFVLESQFQIGLGSNIPGQGIFGRQAYVGLSSDSLGTLTLGNQFDFMYDSFARGSNEPGILAGGLYNFRSGPFQSLGLPSRNPNGAGNPSGSTDWDRGADEQVFNAVKYQSPSFHGISFGLLYGLGGVPGAFSAGSTFSATVTYAAGPVGLAAAYTGVRYQGQTSADINPFRTWGVGGHYDFGAVTMAALFTTTRNVNSGASVYAAQIGANWIIVPDVTLGGTYLYMKGNNELNNVHANQVGATLSYLLSKRSLVYVQGVYQRGSHGSNAQINGVQLPAELGASTSSNQGIARIGVRTLF</sequence>
<dbReference type="Gene3D" id="2.40.160.10">
    <property type="entry name" value="Porin"/>
    <property type="match status" value="1"/>
</dbReference>
<dbReference type="GO" id="GO:0009279">
    <property type="term" value="C:cell outer membrane"/>
    <property type="evidence" value="ECO:0007669"/>
    <property type="project" value="UniProtKB-SubCell"/>
</dbReference>
<dbReference type="GO" id="GO:0046930">
    <property type="term" value="C:pore complex"/>
    <property type="evidence" value="ECO:0007669"/>
    <property type="project" value="UniProtKB-KW"/>
</dbReference>
<feature type="chain" id="PRO_5032475729" evidence="11">
    <location>
        <begin position="23"/>
        <end position="374"/>
    </location>
</feature>
<dbReference type="SUPFAM" id="SSF56935">
    <property type="entry name" value="Porins"/>
    <property type="match status" value="1"/>
</dbReference>
<evidence type="ECO:0000313" key="13">
    <source>
        <dbReference type="EMBL" id="QQK05909.1"/>
    </source>
</evidence>
<keyword evidence="3" id="KW-0813">Transport</keyword>
<dbReference type="GO" id="GO:0006811">
    <property type="term" value="P:monoatomic ion transport"/>
    <property type="evidence" value="ECO:0007669"/>
    <property type="project" value="UniProtKB-KW"/>
</dbReference>
<dbReference type="PANTHER" id="PTHR34501:SF9">
    <property type="entry name" value="MAJOR OUTER MEMBRANE PROTEIN P.IA"/>
    <property type="match status" value="1"/>
</dbReference>
<name>A0A7T6VL69_9BURK</name>
<dbReference type="RefSeq" id="WP_175752400.1">
    <property type="nucleotide sequence ID" value="NZ_CADETT010000050.1"/>
</dbReference>
<keyword evidence="7" id="KW-0406">Ion transport</keyword>
<evidence type="ECO:0000256" key="8">
    <source>
        <dbReference type="ARBA" id="ARBA00023114"/>
    </source>
</evidence>
<keyword evidence="5" id="KW-0812">Transmembrane</keyword>
<dbReference type="InterPro" id="IPR033900">
    <property type="entry name" value="Gram_neg_porin_domain"/>
</dbReference>
<evidence type="ECO:0000256" key="1">
    <source>
        <dbReference type="ARBA" id="ARBA00004571"/>
    </source>
</evidence>
<dbReference type="InterPro" id="IPR050298">
    <property type="entry name" value="Gram-neg_bact_OMP"/>
</dbReference>
<keyword evidence="8" id="KW-0626">Porin</keyword>
<keyword evidence="9" id="KW-0472">Membrane</keyword>
<comment type="subcellular location">
    <subcellularLocation>
        <location evidence="1">Cell outer membrane</location>
        <topology evidence="1">Multi-pass membrane protein</topology>
    </subcellularLocation>
</comment>
<keyword evidence="6 11" id="KW-0732">Signal</keyword>
<evidence type="ECO:0000256" key="6">
    <source>
        <dbReference type="ARBA" id="ARBA00022729"/>
    </source>
</evidence>
<evidence type="ECO:0000259" key="12">
    <source>
        <dbReference type="Pfam" id="PF13609"/>
    </source>
</evidence>
<evidence type="ECO:0000256" key="5">
    <source>
        <dbReference type="ARBA" id="ARBA00022692"/>
    </source>
</evidence>
<feature type="domain" description="Porin" evidence="12">
    <location>
        <begin position="12"/>
        <end position="339"/>
    </location>
</feature>
<evidence type="ECO:0000256" key="9">
    <source>
        <dbReference type="ARBA" id="ARBA00023136"/>
    </source>
</evidence>
<organism evidence="13 14">
    <name type="scientific">Burkholderia anthina</name>
    <dbReference type="NCBI Taxonomy" id="179879"/>
    <lineage>
        <taxon>Bacteria</taxon>
        <taxon>Pseudomonadati</taxon>
        <taxon>Pseudomonadota</taxon>
        <taxon>Betaproteobacteria</taxon>
        <taxon>Burkholderiales</taxon>
        <taxon>Burkholderiaceae</taxon>
        <taxon>Burkholderia</taxon>
        <taxon>Burkholderia cepacia complex</taxon>
    </lineage>
</organism>
<keyword evidence="4" id="KW-1134">Transmembrane beta strand</keyword>
<proteinExistence type="predicted"/>
<reference evidence="13 14" key="1">
    <citation type="submission" date="2020-12" db="EMBL/GenBank/DDBJ databases">
        <title>Complete genome sequence of Burkholderia anthina BJQ0011.</title>
        <authorList>
            <person name="Xu Y."/>
        </authorList>
    </citation>
    <scope>NUCLEOTIDE SEQUENCE [LARGE SCALE GENOMIC DNA]</scope>
    <source>
        <strain evidence="13 14">BJQ0011</strain>
    </source>
</reference>
<comment type="subunit">
    <text evidence="2">Homotrimer.</text>
</comment>
<evidence type="ECO:0000256" key="11">
    <source>
        <dbReference type="SAM" id="SignalP"/>
    </source>
</evidence>
<dbReference type="AlphaFoldDB" id="A0A7T6VL69"/>
<protein>
    <submittedName>
        <fullName evidence="13">Porin</fullName>
    </submittedName>
</protein>
<dbReference type="KEGG" id="bann:JFN94_18635"/>
<dbReference type="InterPro" id="IPR023614">
    <property type="entry name" value="Porin_dom_sf"/>
</dbReference>
<dbReference type="PANTHER" id="PTHR34501">
    <property type="entry name" value="PROTEIN YDDL-RELATED"/>
    <property type="match status" value="1"/>
</dbReference>
<dbReference type="Pfam" id="PF13609">
    <property type="entry name" value="Porin_4"/>
    <property type="match status" value="1"/>
</dbReference>
<keyword evidence="10" id="KW-0998">Cell outer membrane</keyword>
<evidence type="ECO:0000313" key="14">
    <source>
        <dbReference type="Proteomes" id="UP000596205"/>
    </source>
</evidence>
<evidence type="ECO:0000256" key="7">
    <source>
        <dbReference type="ARBA" id="ARBA00023065"/>
    </source>
</evidence>